<dbReference type="Proteomes" id="UP000039865">
    <property type="component" value="Unassembled WGS sequence"/>
</dbReference>
<accession>A0A077ZXZ5</accession>
<dbReference type="AlphaFoldDB" id="A0A077ZXZ5"/>
<dbReference type="InParanoid" id="A0A077ZXZ5"/>
<sequence>MVKKLLMLLFALLAQIQFSSQQSQVQYLNRPNPFVKMKVDILDTVPQGEFYITLTVQHMDISGWNETTTSINSQYYFSILINFGSQEINTEDIVRCTIDHSNLFVGFYCIDQTYNNQTNKFETDDSQDISSPYTWRSDVYLGTLNKSYFEFSFLRPLSNDDEKDKQFSNQLSRTVDNPITITLEQGKYQAASDNAEQESQVIISSVSFRTSIEISSAFQLLMNGKLILVLGSLAYILESFV</sequence>
<keyword evidence="1" id="KW-0732">Signal</keyword>
<feature type="signal peptide" evidence="1">
    <location>
        <begin position="1"/>
        <end position="21"/>
    </location>
</feature>
<evidence type="ECO:0000256" key="1">
    <source>
        <dbReference type="SAM" id="SignalP"/>
    </source>
</evidence>
<organism evidence="2 3">
    <name type="scientific">Stylonychia lemnae</name>
    <name type="common">Ciliate</name>
    <dbReference type="NCBI Taxonomy" id="5949"/>
    <lineage>
        <taxon>Eukaryota</taxon>
        <taxon>Sar</taxon>
        <taxon>Alveolata</taxon>
        <taxon>Ciliophora</taxon>
        <taxon>Intramacronucleata</taxon>
        <taxon>Spirotrichea</taxon>
        <taxon>Stichotrichia</taxon>
        <taxon>Sporadotrichida</taxon>
        <taxon>Oxytrichidae</taxon>
        <taxon>Stylonychinae</taxon>
        <taxon>Stylonychia</taxon>
    </lineage>
</organism>
<gene>
    <name evidence="2" type="primary">Contig2178.g2343</name>
    <name evidence="2" type="ORF">STYLEM_3457</name>
</gene>
<protein>
    <recommendedName>
        <fullName evidence="4">Transmembrane protein</fullName>
    </recommendedName>
</protein>
<name>A0A077ZXZ5_STYLE</name>
<feature type="chain" id="PRO_5001729029" description="Transmembrane protein" evidence="1">
    <location>
        <begin position="22"/>
        <end position="241"/>
    </location>
</feature>
<reference evidence="2 3" key="1">
    <citation type="submission" date="2014-06" db="EMBL/GenBank/DDBJ databases">
        <authorList>
            <person name="Swart Estienne"/>
        </authorList>
    </citation>
    <scope>NUCLEOTIDE SEQUENCE [LARGE SCALE GENOMIC DNA]</scope>
    <source>
        <strain evidence="2 3">130c</strain>
    </source>
</reference>
<evidence type="ECO:0000313" key="2">
    <source>
        <dbReference type="EMBL" id="CDW74477.1"/>
    </source>
</evidence>
<dbReference type="EMBL" id="CCKQ01003356">
    <property type="protein sequence ID" value="CDW74477.1"/>
    <property type="molecule type" value="Genomic_DNA"/>
</dbReference>
<keyword evidence="3" id="KW-1185">Reference proteome</keyword>
<evidence type="ECO:0008006" key="4">
    <source>
        <dbReference type="Google" id="ProtNLM"/>
    </source>
</evidence>
<evidence type="ECO:0000313" key="3">
    <source>
        <dbReference type="Proteomes" id="UP000039865"/>
    </source>
</evidence>
<proteinExistence type="predicted"/>